<evidence type="ECO:0000259" key="1">
    <source>
        <dbReference type="PROSITE" id="PS51707"/>
    </source>
</evidence>
<dbReference type="EMBL" id="AEJB01000320">
    <property type="protein sequence ID" value="ELP66920.1"/>
    <property type="molecule type" value="Genomic_DNA"/>
</dbReference>
<dbReference type="Proteomes" id="UP000010931">
    <property type="component" value="Unassembled WGS sequence"/>
</dbReference>
<dbReference type="PROSITE" id="PS51707">
    <property type="entry name" value="CYTH"/>
    <property type="match status" value="1"/>
</dbReference>
<dbReference type="Gene3D" id="2.40.320.10">
    <property type="entry name" value="Hypothetical Protein Pfu-838710-001"/>
    <property type="match status" value="1"/>
</dbReference>
<proteinExistence type="predicted"/>
<keyword evidence="3" id="KW-1185">Reference proteome</keyword>
<organism evidence="2 3">
    <name type="scientific">Streptomyces turgidiscabies (strain Car8)</name>
    <dbReference type="NCBI Taxonomy" id="698760"/>
    <lineage>
        <taxon>Bacteria</taxon>
        <taxon>Bacillati</taxon>
        <taxon>Actinomycetota</taxon>
        <taxon>Actinomycetes</taxon>
        <taxon>Kitasatosporales</taxon>
        <taxon>Streptomycetaceae</taxon>
        <taxon>Streptomyces</taxon>
    </lineage>
</organism>
<gene>
    <name evidence="2" type="ORF">STRTUCAR8_06193</name>
</gene>
<dbReference type="Pfam" id="PF01928">
    <property type="entry name" value="CYTH"/>
    <property type="match status" value="1"/>
</dbReference>
<dbReference type="InterPro" id="IPR008173">
    <property type="entry name" value="Adenylyl_cyclase_CyaB"/>
</dbReference>
<dbReference type="SUPFAM" id="SSF55154">
    <property type="entry name" value="CYTH-like phosphatases"/>
    <property type="match status" value="1"/>
</dbReference>
<protein>
    <submittedName>
        <fullName evidence="2">Adenylate cyclase</fullName>
    </submittedName>
</protein>
<reference evidence="2 3" key="1">
    <citation type="journal article" date="2011" name="Plasmid">
        <title>Streptomyces turgidiscabies Car8 contains a modular pathogenicity island that shares virulence genes with other actinobacterial plant pathogens.</title>
        <authorList>
            <person name="Huguet-Tapia J.C."/>
            <person name="Badger J.H."/>
            <person name="Loria R."/>
            <person name="Pettis G.S."/>
        </authorList>
    </citation>
    <scope>NUCLEOTIDE SEQUENCE [LARGE SCALE GENOMIC DNA]</scope>
    <source>
        <strain evidence="2 3">Car8</strain>
    </source>
</reference>
<sequence>MSEGLFLAAHAHKQPASRKKMVAMKHEYEAKFLDIDVTELQVKLTDLGATQAFPRTRLTRKIFENDALDAGQWIRLRDEGTRSTLTLKHVTDATRIDGTTEIETEVGDLHAMAEILHGLGLREVRYQENYREEWRLGEVVFDFDTWPDLPTFVEIEGPDEASVRQAAALLDLDYSTARFGSVDEIYRTESGRDILAEATLLFADPDTDRSEAAVAGL</sequence>
<dbReference type="InterPro" id="IPR033469">
    <property type="entry name" value="CYTH-like_dom_sf"/>
</dbReference>
<dbReference type="STRING" id="85558.T45_09039"/>
<accession>L7F8C1</accession>
<name>L7F8C1_STRT8</name>
<comment type="caution">
    <text evidence="2">The sequence shown here is derived from an EMBL/GenBank/DDBJ whole genome shotgun (WGS) entry which is preliminary data.</text>
</comment>
<feature type="domain" description="CYTH" evidence="1">
    <location>
        <begin position="25"/>
        <end position="192"/>
    </location>
</feature>
<evidence type="ECO:0000313" key="2">
    <source>
        <dbReference type="EMBL" id="ELP66920.1"/>
    </source>
</evidence>
<evidence type="ECO:0000313" key="3">
    <source>
        <dbReference type="Proteomes" id="UP000010931"/>
    </source>
</evidence>
<dbReference type="AlphaFoldDB" id="L7F8C1"/>
<dbReference type="InterPro" id="IPR023577">
    <property type="entry name" value="CYTH_domain"/>
</dbReference>
<dbReference type="CDD" id="cd07890">
    <property type="entry name" value="CYTH-like_AC_IV-like"/>
    <property type="match status" value="1"/>
</dbReference>
<dbReference type="PATRIC" id="fig|698760.3.peg.4303"/>